<dbReference type="AlphaFoldDB" id="A0A0R2I7X7"/>
<proteinExistence type="predicted"/>
<sequence>MAGYNPVGQGFLRKNQTESIYSIQRETNSLRRTFKYLDRYKIHITQRLLENTGVEITYQVTNLGSDTQKIGLSQFANTFFGSASYPVVVTPINNFKGINLTYNGSSMVVIPDPETMPNWAAGRLADKFQQYNIQNANGVGWETGKRYRNDDGGVLSPPTVLKENQPVRVSNTSISMKNQGVDVASNESISFKQIWKYGVLAPPKITLNQTKASMYRDEKIGIDGTI</sequence>
<reference evidence="1 2" key="1">
    <citation type="journal article" date="2015" name="Genome Announc.">
        <title>Expanding the biotechnology potential of lactobacilli through comparative genomics of 213 strains and associated genera.</title>
        <authorList>
            <person name="Sun Z."/>
            <person name="Harris H.M."/>
            <person name="McCann A."/>
            <person name="Guo C."/>
            <person name="Argimon S."/>
            <person name="Zhang W."/>
            <person name="Yang X."/>
            <person name="Jeffery I.B."/>
            <person name="Cooney J.C."/>
            <person name="Kagawa T.F."/>
            <person name="Liu W."/>
            <person name="Song Y."/>
            <person name="Salvetti E."/>
            <person name="Wrobel A."/>
            <person name="Rasinkangas P."/>
            <person name="Parkhill J."/>
            <person name="Rea M.C."/>
            <person name="O'Sullivan O."/>
            <person name="Ritari J."/>
            <person name="Douillard F.P."/>
            <person name="Paul Ross R."/>
            <person name="Yang R."/>
            <person name="Briner A.E."/>
            <person name="Felis G.E."/>
            <person name="de Vos W.M."/>
            <person name="Barrangou R."/>
            <person name="Klaenhammer T.R."/>
            <person name="Caufield P.W."/>
            <person name="Cui Y."/>
            <person name="Zhang H."/>
            <person name="O'Toole P.W."/>
        </authorList>
    </citation>
    <scope>NUCLEOTIDE SEQUENCE [LARGE SCALE GENOMIC DNA]</scope>
    <source>
        <strain evidence="1 2">DSM 20623</strain>
    </source>
</reference>
<keyword evidence="2" id="KW-1185">Reference proteome</keyword>
<dbReference type="Proteomes" id="UP000051658">
    <property type="component" value="Unassembled WGS sequence"/>
</dbReference>
<gene>
    <name evidence="1" type="ORF">IV74_GL000421</name>
</gene>
<dbReference type="PATRIC" id="fig|1449336.4.peg.428"/>
<dbReference type="GeneID" id="89590132"/>
<accession>A0A0R2I7X7</accession>
<dbReference type="RefSeq" id="WP_236707171.1">
    <property type="nucleotide sequence ID" value="NZ_JQBS01000007.1"/>
</dbReference>
<comment type="caution">
    <text evidence="1">The sequence shown here is derived from an EMBL/GenBank/DDBJ whole genome shotgun (WGS) entry which is preliminary data.</text>
</comment>
<protein>
    <submittedName>
        <fullName evidence="1">Uncharacterized protein</fullName>
    </submittedName>
</protein>
<name>A0A0R2I7X7_CARDV</name>
<evidence type="ECO:0000313" key="1">
    <source>
        <dbReference type="EMBL" id="KRN57437.1"/>
    </source>
</evidence>
<evidence type="ECO:0000313" key="2">
    <source>
        <dbReference type="Proteomes" id="UP000051658"/>
    </source>
</evidence>
<organism evidence="1 2">
    <name type="scientific">Carnobacterium divergens DSM 20623</name>
    <dbReference type="NCBI Taxonomy" id="1449336"/>
    <lineage>
        <taxon>Bacteria</taxon>
        <taxon>Bacillati</taxon>
        <taxon>Bacillota</taxon>
        <taxon>Bacilli</taxon>
        <taxon>Lactobacillales</taxon>
        <taxon>Carnobacteriaceae</taxon>
        <taxon>Carnobacterium</taxon>
    </lineage>
</organism>
<dbReference type="EMBL" id="JQBS01000007">
    <property type="protein sequence ID" value="KRN57437.1"/>
    <property type="molecule type" value="Genomic_DNA"/>
</dbReference>